<comment type="caution">
    <text evidence="14">The sequence shown here is derived from an EMBL/GenBank/DDBJ whole genome shotgun (WGS) entry which is preliminary data.</text>
</comment>
<keyword evidence="5" id="KW-0808">Transferase</keyword>
<dbReference type="GO" id="GO:0005886">
    <property type="term" value="C:plasma membrane"/>
    <property type="evidence" value="ECO:0007669"/>
    <property type="project" value="TreeGrafter"/>
</dbReference>
<evidence type="ECO:0000256" key="5">
    <source>
        <dbReference type="ARBA" id="ARBA00022679"/>
    </source>
</evidence>
<keyword evidence="6" id="KW-0812">Transmembrane</keyword>
<keyword evidence="10" id="KW-1133">Transmembrane helix</keyword>
<dbReference type="AlphaFoldDB" id="A0AAW5B523"/>
<keyword evidence="4" id="KW-0597">Phosphoprotein</keyword>
<evidence type="ECO:0000259" key="13">
    <source>
        <dbReference type="PROSITE" id="PS50109"/>
    </source>
</evidence>
<dbReference type="Pfam" id="PF02518">
    <property type="entry name" value="HATPase_c"/>
    <property type="match status" value="1"/>
</dbReference>
<dbReference type="InterPro" id="IPR036097">
    <property type="entry name" value="HisK_dim/P_sf"/>
</dbReference>
<keyword evidence="9" id="KW-0067">ATP-binding</keyword>
<dbReference type="InterPro" id="IPR050351">
    <property type="entry name" value="BphY/WalK/GraS-like"/>
</dbReference>
<dbReference type="SUPFAM" id="SSF55874">
    <property type="entry name" value="ATPase domain of HSP90 chaperone/DNA topoisomerase II/histidine kinase"/>
    <property type="match status" value="1"/>
</dbReference>
<evidence type="ECO:0000256" key="8">
    <source>
        <dbReference type="ARBA" id="ARBA00022777"/>
    </source>
</evidence>
<dbReference type="InterPro" id="IPR036890">
    <property type="entry name" value="HATPase_C_sf"/>
</dbReference>
<comment type="subcellular location">
    <subcellularLocation>
        <location evidence="2">Membrane</location>
    </subcellularLocation>
</comment>
<evidence type="ECO:0000256" key="10">
    <source>
        <dbReference type="ARBA" id="ARBA00022989"/>
    </source>
</evidence>
<keyword evidence="11" id="KW-0902">Two-component regulatory system</keyword>
<sequence length="308" mass="35575">MIYALSVLLLLLLLIVYRFYRVKKQINQNLSYISKKLNSIISDESAERLLLFTDKKQIRELLIEINYLLDYHQEYTAEVARVRTSMNRMLTNVSHDLKTPLTVILGYIETIQHNKEITPEERAALLATVNEKVIEVASLMNKFFDLAKLESDDWQLEMSKIHINEVCRKTILVYYDTLTTKGFDVLIDIPKESIFLYADADAITRVLENLLSNAIRYGKDGKVVGLTLRQDSEHVFIDILDRGKGIKETETNQIFERLYTLEDSRSSSVEGSGLGLTIAKRLTERMHGHIEFSSVPFKQTVFTIKFKK</sequence>
<organism evidence="14 15">
    <name type="scientific">Oceanobacillus jordanicus</name>
    <dbReference type="NCBI Taxonomy" id="2867266"/>
    <lineage>
        <taxon>Bacteria</taxon>
        <taxon>Bacillati</taxon>
        <taxon>Bacillota</taxon>
        <taxon>Bacilli</taxon>
        <taxon>Bacillales</taxon>
        <taxon>Bacillaceae</taxon>
        <taxon>Oceanobacillus</taxon>
    </lineage>
</organism>
<evidence type="ECO:0000256" key="1">
    <source>
        <dbReference type="ARBA" id="ARBA00000085"/>
    </source>
</evidence>
<dbReference type="CDD" id="cd00082">
    <property type="entry name" value="HisKA"/>
    <property type="match status" value="1"/>
</dbReference>
<dbReference type="EMBL" id="JAIFZM010000002">
    <property type="protein sequence ID" value="MCG3418249.1"/>
    <property type="molecule type" value="Genomic_DNA"/>
</dbReference>
<feature type="domain" description="Histidine kinase" evidence="13">
    <location>
        <begin position="92"/>
        <end position="308"/>
    </location>
</feature>
<dbReference type="Proteomes" id="UP001199631">
    <property type="component" value="Unassembled WGS sequence"/>
</dbReference>
<dbReference type="SMART" id="SM00388">
    <property type="entry name" value="HisKA"/>
    <property type="match status" value="1"/>
</dbReference>
<dbReference type="InterPro" id="IPR003661">
    <property type="entry name" value="HisK_dim/P_dom"/>
</dbReference>
<dbReference type="RefSeq" id="WP_238018334.1">
    <property type="nucleotide sequence ID" value="NZ_JAIFZM010000002.1"/>
</dbReference>
<evidence type="ECO:0000256" key="11">
    <source>
        <dbReference type="ARBA" id="ARBA00023012"/>
    </source>
</evidence>
<dbReference type="GO" id="GO:0000155">
    <property type="term" value="F:phosphorelay sensor kinase activity"/>
    <property type="evidence" value="ECO:0007669"/>
    <property type="project" value="InterPro"/>
</dbReference>
<name>A0AAW5B523_9BACI</name>
<dbReference type="GO" id="GO:0016036">
    <property type="term" value="P:cellular response to phosphate starvation"/>
    <property type="evidence" value="ECO:0007669"/>
    <property type="project" value="TreeGrafter"/>
</dbReference>
<comment type="catalytic activity">
    <reaction evidence="1">
        <text>ATP + protein L-histidine = ADP + protein N-phospho-L-histidine.</text>
        <dbReference type="EC" id="2.7.13.3"/>
    </reaction>
</comment>
<evidence type="ECO:0000256" key="12">
    <source>
        <dbReference type="ARBA" id="ARBA00023136"/>
    </source>
</evidence>
<evidence type="ECO:0000256" key="3">
    <source>
        <dbReference type="ARBA" id="ARBA00012438"/>
    </source>
</evidence>
<dbReference type="PRINTS" id="PR00344">
    <property type="entry name" value="BCTRLSENSOR"/>
</dbReference>
<dbReference type="FunFam" id="3.30.565.10:FF:000013">
    <property type="entry name" value="Two-component sensor histidine kinase"/>
    <property type="match status" value="1"/>
</dbReference>
<evidence type="ECO:0000256" key="7">
    <source>
        <dbReference type="ARBA" id="ARBA00022741"/>
    </source>
</evidence>
<evidence type="ECO:0000313" key="15">
    <source>
        <dbReference type="Proteomes" id="UP001199631"/>
    </source>
</evidence>
<dbReference type="InterPro" id="IPR005467">
    <property type="entry name" value="His_kinase_dom"/>
</dbReference>
<dbReference type="InterPro" id="IPR003594">
    <property type="entry name" value="HATPase_dom"/>
</dbReference>
<accession>A0AAW5B523</accession>
<keyword evidence="8 14" id="KW-0418">Kinase</keyword>
<dbReference type="GO" id="GO:0005524">
    <property type="term" value="F:ATP binding"/>
    <property type="evidence" value="ECO:0007669"/>
    <property type="project" value="UniProtKB-KW"/>
</dbReference>
<dbReference type="InterPro" id="IPR004358">
    <property type="entry name" value="Sig_transdc_His_kin-like_C"/>
</dbReference>
<dbReference type="PROSITE" id="PS50109">
    <property type="entry name" value="HIS_KIN"/>
    <property type="match status" value="1"/>
</dbReference>
<dbReference type="GO" id="GO:0004721">
    <property type="term" value="F:phosphoprotein phosphatase activity"/>
    <property type="evidence" value="ECO:0007669"/>
    <property type="project" value="TreeGrafter"/>
</dbReference>
<evidence type="ECO:0000256" key="9">
    <source>
        <dbReference type="ARBA" id="ARBA00022840"/>
    </source>
</evidence>
<evidence type="ECO:0000256" key="2">
    <source>
        <dbReference type="ARBA" id="ARBA00004370"/>
    </source>
</evidence>
<keyword evidence="12" id="KW-0472">Membrane</keyword>
<dbReference type="EC" id="2.7.13.3" evidence="3"/>
<evidence type="ECO:0000256" key="4">
    <source>
        <dbReference type="ARBA" id="ARBA00022553"/>
    </source>
</evidence>
<proteinExistence type="predicted"/>
<gene>
    <name evidence="14" type="ORF">K3T81_03710</name>
</gene>
<reference evidence="14 15" key="1">
    <citation type="journal article" date="2022" name="Evol. Bioinform. Online">
        <title>Draft Genome Sequence of Oceanobacillus jordanicus Strain GSFE11, a Halotolerant Plant Growth-Promoting Bacterial Endophyte Isolated From the Jordan Valley.</title>
        <authorList>
            <person name="Alhindi T."/>
            <person name="Albdaiwi R."/>
        </authorList>
    </citation>
    <scope>NUCLEOTIDE SEQUENCE [LARGE SCALE GENOMIC DNA]</scope>
    <source>
        <strain evidence="14 15">GSFE11</strain>
    </source>
</reference>
<evidence type="ECO:0000313" key="14">
    <source>
        <dbReference type="EMBL" id="MCG3418249.1"/>
    </source>
</evidence>
<evidence type="ECO:0000256" key="6">
    <source>
        <dbReference type="ARBA" id="ARBA00022692"/>
    </source>
</evidence>
<dbReference type="PANTHER" id="PTHR45453:SF1">
    <property type="entry name" value="PHOSPHATE REGULON SENSOR PROTEIN PHOR"/>
    <property type="match status" value="1"/>
</dbReference>
<keyword evidence="15" id="KW-1185">Reference proteome</keyword>
<protein>
    <recommendedName>
        <fullName evidence="3">histidine kinase</fullName>
        <ecNumber evidence="3">2.7.13.3</ecNumber>
    </recommendedName>
</protein>
<dbReference type="Pfam" id="PF00512">
    <property type="entry name" value="HisKA"/>
    <property type="match status" value="1"/>
</dbReference>
<dbReference type="SUPFAM" id="SSF47384">
    <property type="entry name" value="Homodimeric domain of signal transducing histidine kinase"/>
    <property type="match status" value="1"/>
</dbReference>
<keyword evidence="7" id="KW-0547">Nucleotide-binding</keyword>
<dbReference type="Gene3D" id="3.30.565.10">
    <property type="entry name" value="Histidine kinase-like ATPase, C-terminal domain"/>
    <property type="match status" value="1"/>
</dbReference>
<dbReference type="SMART" id="SM00387">
    <property type="entry name" value="HATPase_c"/>
    <property type="match status" value="1"/>
</dbReference>
<dbReference type="PANTHER" id="PTHR45453">
    <property type="entry name" value="PHOSPHATE REGULON SENSOR PROTEIN PHOR"/>
    <property type="match status" value="1"/>
</dbReference>
<dbReference type="Gene3D" id="1.10.287.130">
    <property type="match status" value="1"/>
</dbReference>